<name>A0ABQ2P978_9NEIS</name>
<proteinExistence type="predicted"/>
<evidence type="ECO:0000313" key="2">
    <source>
        <dbReference type="Proteomes" id="UP000637267"/>
    </source>
</evidence>
<sequence length="101" mass="11289">MHPARVKRERVVLLTDLPNIGPAMAADLQLLGISRPEQLSGRDPYVLYEALCARTGERHDPCVIDVFISAVRFMEGGEARVWWDFTAERKGALLVPDDTVV</sequence>
<comment type="caution">
    <text evidence="1">The sequence shown here is derived from an EMBL/GenBank/DDBJ whole genome shotgun (WGS) entry which is preliminary data.</text>
</comment>
<dbReference type="Pfam" id="PF11731">
    <property type="entry name" value="Cdd1"/>
    <property type="match status" value="1"/>
</dbReference>
<accession>A0ABQ2P978</accession>
<dbReference type="RefSeq" id="WP_188703901.1">
    <property type="nucleotide sequence ID" value="NZ_BMLX01000002.1"/>
</dbReference>
<dbReference type="Gene3D" id="1.10.150.20">
    <property type="entry name" value="5' to 3' exonuclease, C-terminal subdomain"/>
    <property type="match status" value="1"/>
</dbReference>
<dbReference type="EMBL" id="BMLX01000002">
    <property type="protein sequence ID" value="GGP20925.1"/>
    <property type="molecule type" value="Genomic_DNA"/>
</dbReference>
<evidence type="ECO:0000313" key="1">
    <source>
        <dbReference type="EMBL" id="GGP20925.1"/>
    </source>
</evidence>
<dbReference type="InterPro" id="IPR021725">
    <property type="entry name" value="Cdd1"/>
</dbReference>
<protein>
    <recommendedName>
        <fullName evidence="3">Mitomycin resistance protein</fullName>
    </recommendedName>
</protein>
<gene>
    <name evidence="1" type="ORF">GCM10010970_17640</name>
</gene>
<evidence type="ECO:0008006" key="3">
    <source>
        <dbReference type="Google" id="ProtNLM"/>
    </source>
</evidence>
<dbReference type="Proteomes" id="UP000637267">
    <property type="component" value="Unassembled WGS sequence"/>
</dbReference>
<keyword evidence="2" id="KW-1185">Reference proteome</keyword>
<reference evidence="2" key="1">
    <citation type="journal article" date="2019" name="Int. J. Syst. Evol. Microbiol.">
        <title>The Global Catalogue of Microorganisms (GCM) 10K type strain sequencing project: providing services to taxonomists for standard genome sequencing and annotation.</title>
        <authorList>
            <consortium name="The Broad Institute Genomics Platform"/>
            <consortium name="The Broad Institute Genome Sequencing Center for Infectious Disease"/>
            <person name="Wu L."/>
            <person name="Ma J."/>
        </authorList>
    </citation>
    <scope>NUCLEOTIDE SEQUENCE [LARGE SCALE GENOMIC DNA]</scope>
    <source>
        <strain evidence="2">CGMCC 1.8859</strain>
    </source>
</reference>
<organism evidence="1 2">
    <name type="scientific">Silvimonas iriomotensis</name>
    <dbReference type="NCBI Taxonomy" id="449662"/>
    <lineage>
        <taxon>Bacteria</taxon>
        <taxon>Pseudomonadati</taxon>
        <taxon>Pseudomonadota</taxon>
        <taxon>Betaproteobacteria</taxon>
        <taxon>Neisseriales</taxon>
        <taxon>Chitinibacteraceae</taxon>
        <taxon>Silvimonas</taxon>
    </lineage>
</organism>